<dbReference type="GO" id="GO:0004222">
    <property type="term" value="F:metalloendopeptidase activity"/>
    <property type="evidence" value="ECO:0007669"/>
    <property type="project" value="TreeGrafter"/>
</dbReference>
<dbReference type="AlphaFoldDB" id="A0A3M0GG48"/>
<dbReference type="InterPro" id="IPR050570">
    <property type="entry name" value="Cell_wall_metabolism_enzyme"/>
</dbReference>
<dbReference type="PANTHER" id="PTHR21666:SF270">
    <property type="entry name" value="MUREIN HYDROLASE ACTIVATOR ENVC"/>
    <property type="match status" value="1"/>
</dbReference>
<dbReference type="RefSeq" id="WP_121915856.1">
    <property type="nucleotide sequence ID" value="NZ_REFV01000001.1"/>
</dbReference>
<keyword evidence="1" id="KW-0732">Signal</keyword>
<dbReference type="Proteomes" id="UP000281985">
    <property type="component" value="Unassembled WGS sequence"/>
</dbReference>
<protein>
    <submittedName>
        <fullName evidence="3">M23 family metallopeptidase</fullName>
    </submittedName>
</protein>
<evidence type="ECO:0000256" key="1">
    <source>
        <dbReference type="SAM" id="SignalP"/>
    </source>
</evidence>
<dbReference type="CDD" id="cd12797">
    <property type="entry name" value="M23_peptidase"/>
    <property type="match status" value="1"/>
</dbReference>
<comment type="caution">
    <text evidence="3">The sequence shown here is derived from an EMBL/GenBank/DDBJ whole genome shotgun (WGS) entry which is preliminary data.</text>
</comment>
<feature type="domain" description="M23ase beta-sheet core" evidence="2">
    <location>
        <begin position="134"/>
        <end position="171"/>
    </location>
</feature>
<dbReference type="OrthoDB" id="9810477at2"/>
<proteinExistence type="predicted"/>
<evidence type="ECO:0000259" key="2">
    <source>
        <dbReference type="Pfam" id="PF01551"/>
    </source>
</evidence>
<feature type="signal peptide" evidence="1">
    <location>
        <begin position="1"/>
        <end position="21"/>
    </location>
</feature>
<feature type="chain" id="PRO_5018038467" evidence="1">
    <location>
        <begin position="22"/>
        <end position="564"/>
    </location>
</feature>
<dbReference type="InterPro" id="IPR016047">
    <property type="entry name" value="M23ase_b-sheet_dom"/>
</dbReference>
<evidence type="ECO:0000313" key="4">
    <source>
        <dbReference type="Proteomes" id="UP000281985"/>
    </source>
</evidence>
<dbReference type="EMBL" id="REFV01000001">
    <property type="protein sequence ID" value="RMB64061.1"/>
    <property type="molecule type" value="Genomic_DNA"/>
</dbReference>
<name>A0A3M0GG48_9FLAO</name>
<gene>
    <name evidence="3" type="ORF">EAX61_01390</name>
</gene>
<dbReference type="SUPFAM" id="SSF51261">
    <property type="entry name" value="Duplicated hybrid motif"/>
    <property type="match status" value="1"/>
</dbReference>
<feature type="domain" description="M23ase beta-sheet core" evidence="2">
    <location>
        <begin position="50"/>
        <end position="107"/>
    </location>
</feature>
<dbReference type="PANTHER" id="PTHR21666">
    <property type="entry name" value="PEPTIDASE-RELATED"/>
    <property type="match status" value="1"/>
</dbReference>
<evidence type="ECO:0000313" key="3">
    <source>
        <dbReference type="EMBL" id="RMB64061.1"/>
    </source>
</evidence>
<reference evidence="3 4" key="1">
    <citation type="submission" date="2018-10" db="EMBL/GenBank/DDBJ databases">
        <title>Dokdonia luteus sp. nov., isolated from sea water.</title>
        <authorList>
            <person name="Zhou L.Y."/>
            <person name="Du Z.J."/>
        </authorList>
    </citation>
    <scope>NUCLEOTIDE SEQUENCE [LARGE SCALE GENOMIC DNA]</scope>
    <source>
        <strain evidence="3 4">SH27</strain>
    </source>
</reference>
<sequence>MRLKLLSLISLLLCLTGYSQTNVPEDYFRAPMDIPMVLSGTFGELRSNHFHSGLDIKTQQKTGIPIYAAADGVVSRIKVSHYGYGKALYISHPNGYTSVYAHLKEFCPEIESYIKERQYEKEDFEIEVFPTAEELKISKGELIAYSGNTGGSGGPHLHFELRDKNERPMNPFLFGIEVNDTKEPQVRRVMAYPIGPGSHVNGSENPIELRLTKKSKGKYVTENLKAKGSIGFGVTTNDQQNGANNRNGIYSINTFINGNHNFGLTMDKFSFAETRYLNRMIDYGFYQNKRSRIQKLFVEPNNPLSIYNKVVDSGELHIEDSLSYEYSIKINDFKDNEVQIQIPIIGANDTITNKKEIVVTDHYVQANNAYTFTDGKFDIYIPKGALYDDAYLDIQVNGDLVKLHQDEIPVHKNITITYDLEAYDIEDRTKLYLGRVNYKGDVYYSGSRINDNKLSASTRILGDYTIAMDTTPPVITPLNVSNKKWMSKQRYLKFKITDTQSGIKGYRATANGKFILMEYDYKTESLVHDLNDNVVTDTENNFKLIVTDNVGNSATFETIFYRKR</sequence>
<keyword evidence="4" id="KW-1185">Reference proteome</keyword>
<dbReference type="Gene3D" id="2.70.70.10">
    <property type="entry name" value="Glucose Permease (Domain IIA)"/>
    <property type="match status" value="1"/>
</dbReference>
<dbReference type="InterPro" id="IPR011055">
    <property type="entry name" value="Dup_hybrid_motif"/>
</dbReference>
<dbReference type="Pfam" id="PF01551">
    <property type="entry name" value="Peptidase_M23"/>
    <property type="match status" value="2"/>
</dbReference>
<accession>A0A3M0GG48</accession>
<organism evidence="3 4">
    <name type="scientific">Dokdonia sinensis</name>
    <dbReference type="NCBI Taxonomy" id="2479847"/>
    <lineage>
        <taxon>Bacteria</taxon>
        <taxon>Pseudomonadati</taxon>
        <taxon>Bacteroidota</taxon>
        <taxon>Flavobacteriia</taxon>
        <taxon>Flavobacteriales</taxon>
        <taxon>Flavobacteriaceae</taxon>
        <taxon>Dokdonia</taxon>
    </lineage>
</organism>